<dbReference type="InterPro" id="IPR036754">
    <property type="entry name" value="YbaK/aa-tRNA-synt-asso_dom_sf"/>
</dbReference>
<evidence type="ECO:0000313" key="6">
    <source>
        <dbReference type="EMBL" id="MDB8003779.1"/>
    </source>
</evidence>
<dbReference type="GO" id="GO:0002161">
    <property type="term" value="F:aminoacyl-tRNA deacylase activity"/>
    <property type="evidence" value="ECO:0007669"/>
    <property type="project" value="InterPro"/>
</dbReference>
<evidence type="ECO:0000256" key="2">
    <source>
        <dbReference type="ARBA" id="ARBA00022917"/>
    </source>
</evidence>
<gene>
    <name evidence="6" type="primary">ybaK</name>
    <name evidence="6" type="ORF">PNE09_06830</name>
</gene>
<protein>
    <recommendedName>
        <fullName evidence="4">Cys-tRNA(Pro)/Cys-tRNA(Cys) deacylase</fullName>
        <ecNumber evidence="4">4.2.-.-</ecNumber>
    </recommendedName>
</protein>
<evidence type="ECO:0000256" key="4">
    <source>
        <dbReference type="PIRNR" id="PIRNR006181"/>
    </source>
</evidence>
<dbReference type="EC" id="4.2.-.-" evidence="4"/>
<organism evidence="6 7">
    <name type="scientific">[Eubacterium] siraeum</name>
    <dbReference type="NCBI Taxonomy" id="39492"/>
    <lineage>
        <taxon>Bacteria</taxon>
        <taxon>Bacillati</taxon>
        <taxon>Bacillota</taxon>
        <taxon>Clostridia</taxon>
        <taxon>Eubacteriales</taxon>
        <taxon>Oscillospiraceae</taxon>
        <taxon>Oscillospiraceae incertae sedis</taxon>
    </lineage>
</organism>
<proteinExistence type="inferred from homology"/>
<reference evidence="6" key="1">
    <citation type="submission" date="2023-01" db="EMBL/GenBank/DDBJ databases">
        <title>Human gut microbiome strain richness.</title>
        <authorList>
            <person name="Chen-Liaw A."/>
        </authorList>
    </citation>
    <scope>NUCLEOTIDE SEQUENCE</scope>
    <source>
        <strain evidence="6">1001283st1_G1_1001283B150217_161031</strain>
    </source>
</reference>
<dbReference type="AlphaFoldDB" id="A0AAW6D071"/>
<dbReference type="PANTHER" id="PTHR30411">
    <property type="entry name" value="CYTOPLASMIC PROTEIN"/>
    <property type="match status" value="1"/>
</dbReference>
<evidence type="ECO:0000313" key="7">
    <source>
        <dbReference type="Proteomes" id="UP001210809"/>
    </source>
</evidence>
<dbReference type="Proteomes" id="UP001210809">
    <property type="component" value="Unassembled WGS sequence"/>
</dbReference>
<dbReference type="InterPro" id="IPR007214">
    <property type="entry name" value="YbaK/aa-tRNA-synth-assoc-dom"/>
</dbReference>
<dbReference type="PANTHER" id="PTHR30411:SF0">
    <property type="entry name" value="CYS-TRNA(PRO)_CYS-TRNA(CYS) DEACYLASE YBAK"/>
    <property type="match status" value="1"/>
</dbReference>
<dbReference type="CDD" id="cd00002">
    <property type="entry name" value="YbaK_deacylase"/>
    <property type="match status" value="1"/>
</dbReference>
<dbReference type="Gene3D" id="3.90.960.10">
    <property type="entry name" value="YbaK/aminoacyl-tRNA synthetase-associated domain"/>
    <property type="match status" value="1"/>
</dbReference>
<keyword evidence="2 4" id="KW-0648">Protein biosynthesis</keyword>
<evidence type="ECO:0000256" key="3">
    <source>
        <dbReference type="ARBA" id="ARBA00023239"/>
    </source>
</evidence>
<comment type="caution">
    <text evidence="6">The sequence shown here is derived from an EMBL/GenBank/DDBJ whole genome shotgun (WGS) entry which is preliminary data.</text>
</comment>
<dbReference type="Pfam" id="PF04073">
    <property type="entry name" value="tRNA_edit"/>
    <property type="match status" value="1"/>
</dbReference>
<dbReference type="EMBL" id="JAQLXW010000008">
    <property type="protein sequence ID" value="MDB8003779.1"/>
    <property type="molecule type" value="Genomic_DNA"/>
</dbReference>
<comment type="similarity">
    <text evidence="1 4">Belongs to the prolyl-tRNA editing family. YbaK/EbsC subfamily.</text>
</comment>
<name>A0AAW6D071_9FIRM</name>
<dbReference type="GO" id="GO:0006412">
    <property type="term" value="P:translation"/>
    <property type="evidence" value="ECO:0007669"/>
    <property type="project" value="UniProtKB-KW"/>
</dbReference>
<dbReference type="SUPFAM" id="SSF55826">
    <property type="entry name" value="YbaK/ProRS associated domain"/>
    <property type="match status" value="1"/>
</dbReference>
<dbReference type="GO" id="GO:0016829">
    <property type="term" value="F:lyase activity"/>
    <property type="evidence" value="ECO:0007669"/>
    <property type="project" value="UniProtKB-KW"/>
</dbReference>
<evidence type="ECO:0000259" key="5">
    <source>
        <dbReference type="Pfam" id="PF04073"/>
    </source>
</evidence>
<evidence type="ECO:0000256" key="1">
    <source>
        <dbReference type="ARBA" id="ARBA00009798"/>
    </source>
</evidence>
<sequence length="161" mass="18000">MAKEKENKTNAMRILDKNKINYEVNTYECDEFIDGVHIADMLGQPYESTFKTLVTEGKSKNYYVFAIPIALELDMKKAAKAVGEKSIEMVHVKDINAVTGYIRGGCTPIGMKKQYKTVYHSTIKDFDKVIVSGGKLGTQIILAPDDLIKVTRADVCDIVKD</sequence>
<dbReference type="PIRSF" id="PIRSF006181">
    <property type="entry name" value="EbsC_YbaK"/>
    <property type="match status" value="1"/>
</dbReference>
<feature type="domain" description="YbaK/aminoacyl-tRNA synthetase-associated" evidence="5">
    <location>
        <begin position="39"/>
        <end position="149"/>
    </location>
</feature>
<dbReference type="InterPro" id="IPR004369">
    <property type="entry name" value="Prolyl-tRNA_editing_YbaK/EbsC"/>
</dbReference>
<keyword evidence="3 4" id="KW-0456">Lyase</keyword>
<dbReference type="NCBIfam" id="TIGR00011">
    <property type="entry name" value="YbaK_EbsC"/>
    <property type="match status" value="1"/>
</dbReference>
<accession>A0AAW6D071</accession>